<keyword evidence="8" id="KW-1185">Reference proteome</keyword>
<evidence type="ECO:0000259" key="6">
    <source>
        <dbReference type="PROSITE" id="PS50880"/>
    </source>
</evidence>
<keyword evidence="4 5" id="KW-0413">Isomerase</keyword>
<evidence type="ECO:0000256" key="4">
    <source>
        <dbReference type="ARBA" id="ARBA00023235"/>
    </source>
</evidence>
<dbReference type="Pfam" id="PF01751">
    <property type="entry name" value="Toprim"/>
    <property type="match status" value="1"/>
</dbReference>
<dbReference type="PANTHER" id="PTHR11390:SF21">
    <property type="entry name" value="DNA TOPOISOMERASE 3-ALPHA"/>
    <property type="match status" value="1"/>
</dbReference>
<dbReference type="InterPro" id="IPR023405">
    <property type="entry name" value="Topo_IA_core_domain"/>
</dbReference>
<keyword evidence="3 5" id="KW-0238">DNA-binding</keyword>
<protein>
    <recommendedName>
        <fullName evidence="5">DNA topoisomerase</fullName>
        <ecNumber evidence="5">5.6.2.1</ecNumber>
    </recommendedName>
</protein>
<dbReference type="PROSITE" id="PS50880">
    <property type="entry name" value="TOPRIM"/>
    <property type="match status" value="1"/>
</dbReference>
<dbReference type="GO" id="GO:0031422">
    <property type="term" value="C:RecQ family helicase-topoisomerase III complex"/>
    <property type="evidence" value="ECO:0007669"/>
    <property type="project" value="TreeGrafter"/>
</dbReference>
<accession>A0AAN8XAX4</accession>
<dbReference type="GO" id="GO:0006265">
    <property type="term" value="P:DNA topological change"/>
    <property type="evidence" value="ECO:0007669"/>
    <property type="project" value="InterPro"/>
</dbReference>
<dbReference type="GO" id="GO:0006281">
    <property type="term" value="P:DNA repair"/>
    <property type="evidence" value="ECO:0007669"/>
    <property type="project" value="TreeGrafter"/>
</dbReference>
<evidence type="ECO:0000313" key="7">
    <source>
        <dbReference type="EMBL" id="KAK7081075.1"/>
    </source>
</evidence>
<evidence type="ECO:0000256" key="2">
    <source>
        <dbReference type="ARBA" id="ARBA00023029"/>
    </source>
</evidence>
<keyword evidence="2 5" id="KW-0799">Topoisomerase</keyword>
<feature type="domain" description="Toprim" evidence="6">
    <location>
        <begin position="3"/>
        <end position="147"/>
    </location>
</feature>
<dbReference type="AlphaFoldDB" id="A0AAN8XAX4"/>
<comment type="similarity">
    <text evidence="1 5">Belongs to the type IA topoisomerase family.</text>
</comment>
<dbReference type="GO" id="GO:0003917">
    <property type="term" value="F:DNA topoisomerase type I (single strand cut, ATP-independent) activity"/>
    <property type="evidence" value="ECO:0007669"/>
    <property type="project" value="UniProtKB-EC"/>
</dbReference>
<dbReference type="GO" id="GO:0003677">
    <property type="term" value="F:DNA binding"/>
    <property type="evidence" value="ECO:0007669"/>
    <property type="project" value="UniProtKB-KW"/>
</dbReference>
<dbReference type="Proteomes" id="UP001381693">
    <property type="component" value="Unassembled WGS sequence"/>
</dbReference>
<dbReference type="EMBL" id="JAXCGZ010005708">
    <property type="protein sequence ID" value="KAK7081075.1"/>
    <property type="molecule type" value="Genomic_DNA"/>
</dbReference>
<dbReference type="SMART" id="SM00493">
    <property type="entry name" value="TOPRIM"/>
    <property type="match status" value="1"/>
</dbReference>
<comment type="caution">
    <text evidence="7">The sequence shown here is derived from an EMBL/GenBank/DDBJ whole genome shotgun (WGS) entry which is preliminary data.</text>
</comment>
<comment type="function">
    <text evidence="5">Introduces a single-strand break via transesterification at a target site in duplex DNA. Releases the supercoiling and torsional tension of DNA introduced during the DNA replication and transcription by transiently cleaving and rejoining one strand of the DNA duplex. The scissile phosphodiester is attacked by the catalytic tyrosine of the enzyme, resulting in the formation of a DNA-(5'-phosphotyrosyl)-enzyme intermediate and the expulsion of a 3'-OH DNA strand.</text>
</comment>
<dbReference type="SUPFAM" id="SSF56712">
    <property type="entry name" value="Prokaryotic type I DNA topoisomerase"/>
    <property type="match status" value="1"/>
</dbReference>
<evidence type="ECO:0000256" key="3">
    <source>
        <dbReference type="ARBA" id="ARBA00023125"/>
    </source>
</evidence>
<dbReference type="FunFam" id="3.40.50.140:FF:000003">
    <property type="entry name" value="DNA topoisomerase"/>
    <property type="match status" value="1"/>
</dbReference>
<gene>
    <name evidence="7" type="primary">TOP3A_3</name>
    <name evidence="7" type="ORF">SK128_028309</name>
</gene>
<sequence>MVRVLNVAEKNDAAKNLASIMSRGGFTRAEGFSVYNKLYEFDMNLNGERCHMVMTSVSGHLLNYAFTGTYRSWLGCNPLQLFEAPAIKMCIEGMEPIKQTLEREARLASRLIIWTDCDREGENIGFEIINVCRAIKPNLQVQRAKFSEITPASVMRALQNLSVPDEKQSAAVDVRSELDLRI</sequence>
<dbReference type="GO" id="GO:0006310">
    <property type="term" value="P:DNA recombination"/>
    <property type="evidence" value="ECO:0007669"/>
    <property type="project" value="TreeGrafter"/>
</dbReference>
<dbReference type="InterPro" id="IPR034144">
    <property type="entry name" value="TOPRIM_TopoIII"/>
</dbReference>
<evidence type="ECO:0000313" key="8">
    <source>
        <dbReference type="Proteomes" id="UP001381693"/>
    </source>
</evidence>
<name>A0AAN8XAX4_HALRR</name>
<dbReference type="GO" id="GO:0005634">
    <property type="term" value="C:nucleus"/>
    <property type="evidence" value="ECO:0007669"/>
    <property type="project" value="TreeGrafter"/>
</dbReference>
<organism evidence="7 8">
    <name type="scientific">Halocaridina rubra</name>
    <name type="common">Hawaiian red shrimp</name>
    <dbReference type="NCBI Taxonomy" id="373956"/>
    <lineage>
        <taxon>Eukaryota</taxon>
        <taxon>Metazoa</taxon>
        <taxon>Ecdysozoa</taxon>
        <taxon>Arthropoda</taxon>
        <taxon>Crustacea</taxon>
        <taxon>Multicrustacea</taxon>
        <taxon>Malacostraca</taxon>
        <taxon>Eumalacostraca</taxon>
        <taxon>Eucarida</taxon>
        <taxon>Decapoda</taxon>
        <taxon>Pleocyemata</taxon>
        <taxon>Caridea</taxon>
        <taxon>Atyoidea</taxon>
        <taxon>Atyidae</taxon>
        <taxon>Halocaridina</taxon>
    </lineage>
</organism>
<dbReference type="InterPro" id="IPR006171">
    <property type="entry name" value="TOPRIM_dom"/>
</dbReference>
<proteinExistence type="inferred from homology"/>
<dbReference type="Gene3D" id="3.40.50.140">
    <property type="match status" value="1"/>
</dbReference>
<dbReference type="InterPro" id="IPR000380">
    <property type="entry name" value="Topo_IA"/>
</dbReference>
<comment type="catalytic activity">
    <reaction evidence="5">
        <text>ATP-independent breakage of single-stranded DNA, followed by passage and rejoining.</text>
        <dbReference type="EC" id="5.6.2.1"/>
    </reaction>
</comment>
<evidence type="ECO:0000256" key="5">
    <source>
        <dbReference type="RuleBase" id="RU362092"/>
    </source>
</evidence>
<evidence type="ECO:0000256" key="1">
    <source>
        <dbReference type="ARBA" id="ARBA00009446"/>
    </source>
</evidence>
<dbReference type="EC" id="5.6.2.1" evidence="5"/>
<dbReference type="PANTHER" id="PTHR11390">
    <property type="entry name" value="PROKARYOTIC DNA TOPOISOMERASE"/>
    <property type="match status" value="1"/>
</dbReference>
<dbReference type="CDD" id="cd03362">
    <property type="entry name" value="TOPRIM_TopoIA_TopoIII"/>
    <property type="match status" value="1"/>
</dbReference>
<feature type="non-terminal residue" evidence="7">
    <location>
        <position position="182"/>
    </location>
</feature>
<reference evidence="7 8" key="1">
    <citation type="submission" date="2023-11" db="EMBL/GenBank/DDBJ databases">
        <title>Halocaridina rubra genome assembly.</title>
        <authorList>
            <person name="Smith C."/>
        </authorList>
    </citation>
    <scope>NUCLEOTIDE SEQUENCE [LARGE SCALE GENOMIC DNA]</scope>
    <source>
        <strain evidence="7">EP-1</strain>
        <tissue evidence="7">Whole</tissue>
    </source>
</reference>